<dbReference type="EMBL" id="NAJO01000003">
    <property type="protein sequence ID" value="OQO13740.1"/>
    <property type="molecule type" value="Genomic_DNA"/>
</dbReference>
<dbReference type="Proteomes" id="UP000192596">
    <property type="component" value="Unassembled WGS sequence"/>
</dbReference>
<protein>
    <submittedName>
        <fullName evidence="1">Uncharacterized protein</fullName>
    </submittedName>
</protein>
<evidence type="ECO:0000313" key="1">
    <source>
        <dbReference type="EMBL" id="OQO13740.1"/>
    </source>
</evidence>
<gene>
    <name evidence="1" type="ORF">B0A48_01970</name>
</gene>
<sequence length="95" mass="10600">MSSHEPDSRRTHRSVIASKRIASQAFAAPLVLLTKATESQRAAESTEAVVAFTGLSLASTDVIKWRCTKEKKAAYAFEFAEMMRAQTAYLERFEN</sequence>
<reference evidence="2" key="1">
    <citation type="submission" date="2017-03" db="EMBL/GenBank/DDBJ databases">
        <title>Genomes of endolithic fungi from Antarctica.</title>
        <authorList>
            <person name="Coleine C."/>
            <person name="Masonjones S."/>
            <person name="Stajich J.E."/>
        </authorList>
    </citation>
    <scope>NUCLEOTIDE SEQUENCE [LARGE SCALE GENOMIC DNA]</scope>
    <source>
        <strain evidence="2">CCFEE 5527</strain>
    </source>
</reference>
<evidence type="ECO:0000313" key="2">
    <source>
        <dbReference type="Proteomes" id="UP000192596"/>
    </source>
</evidence>
<proteinExistence type="predicted"/>
<accession>A0A1V8TQT9</accession>
<comment type="caution">
    <text evidence="1">The sequence shown here is derived from an EMBL/GenBank/DDBJ whole genome shotgun (WGS) entry which is preliminary data.</text>
</comment>
<name>A0A1V8TQT9_9PEZI</name>
<keyword evidence="2" id="KW-1185">Reference proteome</keyword>
<dbReference type="AlphaFoldDB" id="A0A1V8TQT9"/>
<dbReference type="InParanoid" id="A0A1V8TQT9"/>
<organism evidence="1 2">
    <name type="scientific">Cryoendolithus antarcticus</name>
    <dbReference type="NCBI Taxonomy" id="1507870"/>
    <lineage>
        <taxon>Eukaryota</taxon>
        <taxon>Fungi</taxon>
        <taxon>Dikarya</taxon>
        <taxon>Ascomycota</taxon>
        <taxon>Pezizomycotina</taxon>
        <taxon>Dothideomycetes</taxon>
        <taxon>Dothideomycetidae</taxon>
        <taxon>Cladosporiales</taxon>
        <taxon>Cladosporiaceae</taxon>
        <taxon>Cryoendolithus</taxon>
    </lineage>
</organism>